<keyword evidence="6" id="KW-0732">Signal</keyword>
<keyword evidence="5" id="KW-1133">Transmembrane helix</keyword>
<gene>
    <name evidence="8" type="ORF">G4Y79_20735</name>
</gene>
<dbReference type="Proteomes" id="UP000594468">
    <property type="component" value="Chromosome"/>
</dbReference>
<dbReference type="InterPro" id="IPR036909">
    <property type="entry name" value="Cyt_c-like_dom_sf"/>
</dbReference>
<keyword evidence="5" id="KW-0812">Transmembrane</keyword>
<keyword evidence="2 4" id="KW-0479">Metal-binding</keyword>
<dbReference type="RefSeq" id="WP_195170152.1">
    <property type="nucleotide sequence ID" value="NZ_CP062983.1"/>
</dbReference>
<evidence type="ECO:0000256" key="2">
    <source>
        <dbReference type="ARBA" id="ARBA00022723"/>
    </source>
</evidence>
<organism evidence="8 9">
    <name type="scientific">Phototrophicus methaneseepsis</name>
    <dbReference type="NCBI Taxonomy" id="2710758"/>
    <lineage>
        <taxon>Bacteria</taxon>
        <taxon>Bacillati</taxon>
        <taxon>Chloroflexota</taxon>
        <taxon>Candidatus Thermofontia</taxon>
        <taxon>Phototrophicales</taxon>
        <taxon>Phototrophicaceae</taxon>
        <taxon>Phototrophicus</taxon>
    </lineage>
</organism>
<dbReference type="Gene3D" id="1.10.760.10">
    <property type="entry name" value="Cytochrome c-like domain"/>
    <property type="match status" value="2"/>
</dbReference>
<dbReference type="KEGG" id="pmet:G4Y79_20735"/>
<dbReference type="InterPro" id="IPR009056">
    <property type="entry name" value="Cyt_c-like_dom"/>
</dbReference>
<keyword evidence="1 4" id="KW-0349">Heme</keyword>
<name>A0A7S8E809_9CHLR</name>
<dbReference type="EMBL" id="CP062983">
    <property type="protein sequence ID" value="QPC82083.1"/>
    <property type="molecule type" value="Genomic_DNA"/>
</dbReference>
<dbReference type="PANTHER" id="PTHR33751">
    <property type="entry name" value="CBB3-TYPE CYTOCHROME C OXIDASE SUBUNIT FIXP"/>
    <property type="match status" value="1"/>
</dbReference>
<dbReference type="GO" id="GO:0020037">
    <property type="term" value="F:heme binding"/>
    <property type="evidence" value="ECO:0007669"/>
    <property type="project" value="InterPro"/>
</dbReference>
<dbReference type="InterPro" id="IPR050597">
    <property type="entry name" value="Cytochrome_c_Oxidase_Subunit"/>
</dbReference>
<reference evidence="8 9" key="1">
    <citation type="submission" date="2020-02" db="EMBL/GenBank/DDBJ databases">
        <authorList>
            <person name="Zheng R.K."/>
            <person name="Sun C.M."/>
        </authorList>
    </citation>
    <scope>NUCLEOTIDE SEQUENCE [LARGE SCALE GENOMIC DNA]</scope>
    <source>
        <strain evidence="9">rifampicinis</strain>
    </source>
</reference>
<dbReference type="SUPFAM" id="SSF46626">
    <property type="entry name" value="Cytochrome c"/>
    <property type="match status" value="2"/>
</dbReference>
<evidence type="ECO:0000313" key="8">
    <source>
        <dbReference type="EMBL" id="QPC82083.1"/>
    </source>
</evidence>
<evidence type="ECO:0000256" key="1">
    <source>
        <dbReference type="ARBA" id="ARBA00022617"/>
    </source>
</evidence>
<feature type="chain" id="PRO_5032796926" evidence="6">
    <location>
        <begin position="44"/>
        <end position="641"/>
    </location>
</feature>
<dbReference type="Pfam" id="PF13442">
    <property type="entry name" value="Cytochrome_CBB3"/>
    <property type="match status" value="2"/>
</dbReference>
<keyword evidence="9" id="KW-1185">Reference proteome</keyword>
<feature type="domain" description="Cytochrome c" evidence="7">
    <location>
        <begin position="165"/>
        <end position="252"/>
    </location>
</feature>
<evidence type="ECO:0000256" key="4">
    <source>
        <dbReference type="PROSITE-ProRule" id="PRU00433"/>
    </source>
</evidence>
<evidence type="ECO:0000256" key="6">
    <source>
        <dbReference type="SAM" id="SignalP"/>
    </source>
</evidence>
<accession>A0A7S8E809</accession>
<feature type="signal peptide" evidence="6">
    <location>
        <begin position="1"/>
        <end position="43"/>
    </location>
</feature>
<evidence type="ECO:0000259" key="7">
    <source>
        <dbReference type="PROSITE" id="PS51007"/>
    </source>
</evidence>
<dbReference type="GO" id="GO:0046872">
    <property type="term" value="F:metal ion binding"/>
    <property type="evidence" value="ECO:0007669"/>
    <property type="project" value="UniProtKB-KW"/>
</dbReference>
<dbReference type="GO" id="GO:0009055">
    <property type="term" value="F:electron transfer activity"/>
    <property type="evidence" value="ECO:0007669"/>
    <property type="project" value="InterPro"/>
</dbReference>
<dbReference type="PANTHER" id="PTHR33751:SF1">
    <property type="entry name" value="CBB3-TYPE CYTOCHROME C OXIDASE SUBUNIT FIXP"/>
    <property type="match status" value="1"/>
</dbReference>
<keyword evidence="3 4" id="KW-0408">Iron</keyword>
<dbReference type="PROSITE" id="PS51007">
    <property type="entry name" value="CYTC"/>
    <property type="match status" value="2"/>
</dbReference>
<feature type="transmembrane region" description="Helical" evidence="5">
    <location>
        <begin position="562"/>
        <end position="583"/>
    </location>
</feature>
<proteinExistence type="predicted"/>
<sequence>MRHHVTNTGQANVLNQRKQSIRIHPFAWLLPLMMLFSACSNLAGEQHIVATFTPSAAVSAVLTTDDAPNQSPDLRDGAIIYQQNCTSCHGTGGAGDGELVQDGSVPTMPSFLDVDHMRQQEPADYYDIITHGRIENLMPPWEEALTQQQRWDVAMYVYTLQYSLDQVHLGQDVYSAQCVDCHGIGGEGDGPEMVESGRSAFDMTNILDTAALTDNNIYVSVSEGIGDEMPAFADDLTEEEMWAAVAYARTQSLANFDASRDANLRLAEPGETVTISGTVSQGTQDASLPDSLQVGLRYGSQESGVQSQDVTMGTDGSYTFTEVPVQPDYEYVIFVIYGEQAFLSEVLTGDQLLLENTLNLALYETTDDPAVLTISQLETAIGADRLDVENVTTGLVFNQSITFTNHSDRLFAIAAPTQSGQRSTVSTLIQLPPGAIILNSPDDPRFIIVQQQYALIYTEPLLPGETTVNVAFFLPYESEAVIDQPWQYPIEGEVTVYLAPPNIDLLSDTLQPGEDRVINGVTYRAYSEERDQAANASTIYTLQGELFGRAANADGNVVPSDVLLPVLLVGVALLILIVAVLVIRTQHSPKTDAEIQQLVHQIAELDAQHDQGQINHDLYQRQRADLKARLAALMSQNDDAS</sequence>
<keyword evidence="5" id="KW-0472">Membrane</keyword>
<evidence type="ECO:0000256" key="3">
    <source>
        <dbReference type="ARBA" id="ARBA00023004"/>
    </source>
</evidence>
<feature type="domain" description="Cytochrome c" evidence="7">
    <location>
        <begin position="72"/>
        <end position="161"/>
    </location>
</feature>
<evidence type="ECO:0000256" key="5">
    <source>
        <dbReference type="SAM" id="Phobius"/>
    </source>
</evidence>
<protein>
    <submittedName>
        <fullName evidence="8">C-type cytochrome</fullName>
    </submittedName>
</protein>
<evidence type="ECO:0000313" key="9">
    <source>
        <dbReference type="Proteomes" id="UP000594468"/>
    </source>
</evidence>
<dbReference type="AlphaFoldDB" id="A0A7S8E809"/>